<accession>A0A8H7VLU4</accession>
<name>A0A8H7VLU4_9FUNG</name>
<reference evidence="3 4" key="1">
    <citation type="submission" date="2020-12" db="EMBL/GenBank/DDBJ databases">
        <title>Metabolic potential, ecology and presence of endohyphal bacteria is reflected in genomic diversity of Mucoromycotina.</title>
        <authorList>
            <person name="Muszewska A."/>
            <person name="Okrasinska A."/>
            <person name="Steczkiewicz K."/>
            <person name="Drgas O."/>
            <person name="Orlowska M."/>
            <person name="Perlinska-Lenart U."/>
            <person name="Aleksandrzak-Piekarczyk T."/>
            <person name="Szatraj K."/>
            <person name="Zielenkiewicz U."/>
            <person name="Pilsyk S."/>
            <person name="Malc E."/>
            <person name="Mieczkowski P."/>
            <person name="Kruszewska J.S."/>
            <person name="Biernat P."/>
            <person name="Pawlowska J."/>
        </authorList>
    </citation>
    <scope>NUCLEOTIDE SEQUENCE [LARGE SCALE GENOMIC DNA]</scope>
    <source>
        <strain evidence="3 4">CBS 142.35</strain>
    </source>
</reference>
<keyword evidence="1" id="KW-0472">Membrane</keyword>
<dbReference type="OrthoDB" id="2338663at2759"/>
<comment type="caution">
    <text evidence="3">The sequence shown here is derived from an EMBL/GenBank/DDBJ whole genome shotgun (WGS) entry which is preliminary data.</text>
</comment>
<evidence type="ECO:0000256" key="1">
    <source>
        <dbReference type="SAM" id="Phobius"/>
    </source>
</evidence>
<feature type="transmembrane region" description="Helical" evidence="1">
    <location>
        <begin position="36"/>
        <end position="57"/>
    </location>
</feature>
<dbReference type="InterPro" id="IPR029058">
    <property type="entry name" value="AB_hydrolase_fold"/>
</dbReference>
<dbReference type="InterPro" id="IPR002921">
    <property type="entry name" value="Fungal_lipase-type"/>
</dbReference>
<keyword evidence="4" id="KW-1185">Reference proteome</keyword>
<dbReference type="SUPFAM" id="SSF53474">
    <property type="entry name" value="alpha/beta-Hydrolases"/>
    <property type="match status" value="1"/>
</dbReference>
<evidence type="ECO:0000259" key="2">
    <source>
        <dbReference type="Pfam" id="PF01764"/>
    </source>
</evidence>
<evidence type="ECO:0000313" key="4">
    <source>
        <dbReference type="Proteomes" id="UP000646827"/>
    </source>
</evidence>
<keyword evidence="1" id="KW-1133">Transmembrane helix</keyword>
<protein>
    <recommendedName>
        <fullName evidence="2">Fungal lipase-type domain-containing protein</fullName>
    </recommendedName>
</protein>
<dbReference type="CDD" id="cd00519">
    <property type="entry name" value="Lipase_3"/>
    <property type="match status" value="1"/>
</dbReference>
<gene>
    <name evidence="3" type="ORF">INT45_013924</name>
</gene>
<feature type="transmembrane region" description="Helical" evidence="1">
    <location>
        <begin position="90"/>
        <end position="113"/>
    </location>
</feature>
<dbReference type="GO" id="GO:0004806">
    <property type="term" value="F:triacylglycerol lipase activity"/>
    <property type="evidence" value="ECO:0007669"/>
    <property type="project" value="InterPro"/>
</dbReference>
<dbReference type="EMBL" id="JAEPRB010000115">
    <property type="protein sequence ID" value="KAG2221213.1"/>
    <property type="molecule type" value="Genomic_DNA"/>
</dbReference>
<dbReference type="PANTHER" id="PTHR46086">
    <property type="entry name" value="ALPHA/BETA-HYDROLASES SUPERFAMILY PROTEIN"/>
    <property type="match status" value="1"/>
</dbReference>
<dbReference type="Pfam" id="PF01764">
    <property type="entry name" value="Lipase_3"/>
    <property type="match status" value="1"/>
</dbReference>
<organism evidence="3 4">
    <name type="scientific">Circinella minor</name>
    <dbReference type="NCBI Taxonomy" id="1195481"/>
    <lineage>
        <taxon>Eukaryota</taxon>
        <taxon>Fungi</taxon>
        <taxon>Fungi incertae sedis</taxon>
        <taxon>Mucoromycota</taxon>
        <taxon>Mucoromycotina</taxon>
        <taxon>Mucoromycetes</taxon>
        <taxon>Mucorales</taxon>
        <taxon>Lichtheimiaceae</taxon>
        <taxon>Circinella</taxon>
    </lineage>
</organism>
<evidence type="ECO:0000313" key="3">
    <source>
        <dbReference type="EMBL" id="KAG2221213.1"/>
    </source>
</evidence>
<feature type="transmembrane region" description="Helical" evidence="1">
    <location>
        <begin position="6"/>
        <end position="29"/>
    </location>
</feature>
<dbReference type="InterPro" id="IPR044819">
    <property type="entry name" value="OBL-like"/>
</dbReference>
<dbReference type="PANTHER" id="PTHR46086:SF3">
    <property type="entry name" value="TRIACYLGLYCEROL LIPASE OBL1"/>
    <property type="match status" value="1"/>
</dbReference>
<feature type="domain" description="Fungal lipase-type" evidence="2">
    <location>
        <begin position="241"/>
        <end position="467"/>
    </location>
</feature>
<dbReference type="AlphaFoldDB" id="A0A8H7VLU4"/>
<sequence>MGQGKNRLYFGISFLISSIPAWTGIYCMVHDRTTLSVLLIAFSMICMGLSTLLFVGYKTFKHGAPILSKSLNILSKILWPITKGLSRTRIVGPIISVCIRSTFFIWFMILLMSDHAIRWVLRRFVGKHPTGHSLSIINAMDPTFDLFDETITPTKDLQDSKLFKRRKSESGARNNRLVQRPHYSLPLAYTLSVASKLVYEDVAVIQYELERAGFDVIKSFRPIAYQNICAFIVEKDNDILLVFRGTNPLNIQNYITNVNVGLCQVRGRNGSNMGNVHKGFWKAMGDPPIRHHSNNPQIIDNNTDGSSTSIDSSRIQIELNNTSLYRTIASAVQAVIKVLQFLTANVFHYVSDPVDSSWTGPDVDIRTNTMFSQAEKHIMKLLQHNRHDHKHRRVFIAGHSLGGSLGTIFLAKMVQSKSPILEHLGGLYTFGQPKIGDADFAKSFDRHLSNKIFHHAYNNDIVTRIPLWAPYDTPPGTLVYIGSDYNITLYPPDPLTNHPVPIRRISFLHLSGLLNRYVIRRMVHENTIRILFRMVFPFFLNDHFPSDYCSALRHGKTRWIVMGTAGLQGGEKDSCNGDNTKCSGDENYCEKNKDKKRYPSIISNTSGNNEARPYSDVITLYNHEENDSDTNYKRQSF</sequence>
<dbReference type="Gene3D" id="3.40.50.1820">
    <property type="entry name" value="alpha/beta hydrolase"/>
    <property type="match status" value="1"/>
</dbReference>
<dbReference type="Proteomes" id="UP000646827">
    <property type="component" value="Unassembled WGS sequence"/>
</dbReference>
<dbReference type="GO" id="GO:0006629">
    <property type="term" value="P:lipid metabolic process"/>
    <property type="evidence" value="ECO:0007669"/>
    <property type="project" value="InterPro"/>
</dbReference>
<keyword evidence="1" id="KW-0812">Transmembrane</keyword>
<proteinExistence type="predicted"/>